<evidence type="ECO:0000313" key="2">
    <source>
        <dbReference type="Proteomes" id="UP000266340"/>
    </source>
</evidence>
<protein>
    <submittedName>
        <fullName evidence="1">Uncharacterized protein</fullName>
    </submittedName>
</protein>
<dbReference type="Proteomes" id="UP000266340">
    <property type="component" value="Unassembled WGS sequence"/>
</dbReference>
<dbReference type="EMBL" id="QXJM01000036">
    <property type="protein sequence ID" value="RIE03575.1"/>
    <property type="molecule type" value="Genomic_DNA"/>
</dbReference>
<gene>
    <name evidence="1" type="ORF">D3H35_11095</name>
</gene>
<proteinExistence type="predicted"/>
<organism evidence="1 2">
    <name type="scientific">Cohnella faecalis</name>
    <dbReference type="NCBI Taxonomy" id="2315694"/>
    <lineage>
        <taxon>Bacteria</taxon>
        <taxon>Bacillati</taxon>
        <taxon>Bacillota</taxon>
        <taxon>Bacilli</taxon>
        <taxon>Bacillales</taxon>
        <taxon>Paenibacillaceae</taxon>
        <taxon>Cohnella</taxon>
    </lineage>
</organism>
<name>A0A398CM99_9BACL</name>
<accession>A0A398CM99</accession>
<dbReference type="AlphaFoldDB" id="A0A398CM99"/>
<reference evidence="1 2" key="1">
    <citation type="submission" date="2018-09" db="EMBL/GenBank/DDBJ databases">
        <title>Cohnella cavernae sp. nov., isolated from a karst cave.</title>
        <authorList>
            <person name="Zhu H."/>
        </authorList>
    </citation>
    <scope>NUCLEOTIDE SEQUENCE [LARGE SCALE GENOMIC DNA]</scope>
    <source>
        <strain evidence="1 2">K2E09-144</strain>
    </source>
</reference>
<keyword evidence="2" id="KW-1185">Reference proteome</keyword>
<sequence length="61" mass="7278">MRQRVTEREERMRGEIAMCQRVTAREERVRGKIAMRQQVTTRHSSLFALAHARYVQVMSML</sequence>
<evidence type="ECO:0000313" key="1">
    <source>
        <dbReference type="EMBL" id="RIE03575.1"/>
    </source>
</evidence>
<comment type="caution">
    <text evidence="1">The sequence shown here is derived from an EMBL/GenBank/DDBJ whole genome shotgun (WGS) entry which is preliminary data.</text>
</comment>